<reference evidence="3 4" key="1">
    <citation type="journal article" date="2019" name="Sci. Rep.">
        <title>A high-quality genome of Eragrostis curvula grass provides insights into Poaceae evolution and supports new strategies to enhance forage quality.</title>
        <authorList>
            <person name="Carballo J."/>
            <person name="Santos B.A.C.M."/>
            <person name="Zappacosta D."/>
            <person name="Garbus I."/>
            <person name="Selva J.P."/>
            <person name="Gallo C.A."/>
            <person name="Diaz A."/>
            <person name="Albertini E."/>
            <person name="Caccamo M."/>
            <person name="Echenique V."/>
        </authorList>
    </citation>
    <scope>NUCLEOTIDE SEQUENCE [LARGE SCALE GENOMIC DNA]</scope>
    <source>
        <strain evidence="4">cv. Victoria</strain>
        <tissue evidence="3">Leaf</tissue>
    </source>
</reference>
<dbReference type="PANTHER" id="PTHR33120">
    <property type="entry name" value="EXPRESSED PROTEIN-RELATED"/>
    <property type="match status" value="1"/>
</dbReference>
<feature type="domain" description="DUF3615" evidence="1">
    <location>
        <begin position="236"/>
        <end position="339"/>
    </location>
</feature>
<proteinExistence type="predicted"/>
<feature type="domain" description="PIR2-like helical" evidence="2">
    <location>
        <begin position="72"/>
        <end position="145"/>
    </location>
</feature>
<dbReference type="Gramene" id="TVU04005">
    <property type="protein sequence ID" value="TVU04005"/>
    <property type="gene ID" value="EJB05_50421"/>
</dbReference>
<dbReference type="EMBL" id="RWGY01000113">
    <property type="protein sequence ID" value="TVU04005.1"/>
    <property type="molecule type" value="Genomic_DNA"/>
</dbReference>
<evidence type="ECO:0000313" key="4">
    <source>
        <dbReference type="Proteomes" id="UP000324897"/>
    </source>
</evidence>
<dbReference type="AlphaFoldDB" id="A0A5J9SYA5"/>
<sequence>MAAYFRYLSTTQARWYLHVASSDVSLAINLVRRDRSASEQRRRPLLPDGGKLKAALAVAAAQAGHPAPDVLARLMTAQYPMFVAGHCYGAMDRPVSNILLSAVWYDVAFGAMNVQGPPQQQEGGLLSARPMSRMVSRSLDGRVAMWLPTLLQVGAPGTQPHHRLRPAVYEYDLSSRSAKRGSPTPLHICPIGDDPPTYWLTGQYSVLRGQAQLCLPSFHSTNKTKQRKFSVHDRYARYCRHHPWEPSYQVDIICGAEAHSKTGYGPRCYHVNFLASTNNDDRTLPRERTLFFAELWESPSSYHQHVPAQPSICCPVSDYFANTGRCSFCEQGASMIVHPPSGGHSGTIQGLADALYRSAVQVANAALFPRIGGFRQDVF</sequence>
<evidence type="ECO:0000259" key="2">
    <source>
        <dbReference type="Pfam" id="PF20235"/>
    </source>
</evidence>
<dbReference type="InterPro" id="IPR046527">
    <property type="entry name" value="PIR2-like_helical"/>
</dbReference>
<evidence type="ECO:0000313" key="3">
    <source>
        <dbReference type="EMBL" id="TVU04005.1"/>
    </source>
</evidence>
<name>A0A5J9SYA5_9POAL</name>
<dbReference type="Pfam" id="PF20235">
    <property type="entry name" value="PIR2-like_helical"/>
    <property type="match status" value="1"/>
</dbReference>
<dbReference type="PANTHER" id="PTHR33120:SF42">
    <property type="entry name" value="OS12G0105000 PROTEIN"/>
    <property type="match status" value="1"/>
</dbReference>
<evidence type="ECO:0000259" key="1">
    <source>
        <dbReference type="Pfam" id="PF12274"/>
    </source>
</evidence>
<gene>
    <name evidence="3" type="ORF">EJB05_50421</name>
</gene>
<accession>A0A5J9SYA5</accession>
<feature type="non-terminal residue" evidence="3">
    <location>
        <position position="1"/>
    </location>
</feature>
<protein>
    <submittedName>
        <fullName evidence="3">Uncharacterized protein</fullName>
    </submittedName>
</protein>
<dbReference type="InterPro" id="IPR022059">
    <property type="entry name" value="DUF3615"/>
</dbReference>
<comment type="caution">
    <text evidence="3">The sequence shown here is derived from an EMBL/GenBank/DDBJ whole genome shotgun (WGS) entry which is preliminary data.</text>
</comment>
<keyword evidence="4" id="KW-1185">Reference proteome</keyword>
<dbReference type="Pfam" id="PF12274">
    <property type="entry name" value="DUF3615"/>
    <property type="match status" value="1"/>
</dbReference>
<dbReference type="Proteomes" id="UP000324897">
    <property type="component" value="Unassembled WGS sequence"/>
</dbReference>
<organism evidence="3 4">
    <name type="scientific">Eragrostis curvula</name>
    <name type="common">weeping love grass</name>
    <dbReference type="NCBI Taxonomy" id="38414"/>
    <lineage>
        <taxon>Eukaryota</taxon>
        <taxon>Viridiplantae</taxon>
        <taxon>Streptophyta</taxon>
        <taxon>Embryophyta</taxon>
        <taxon>Tracheophyta</taxon>
        <taxon>Spermatophyta</taxon>
        <taxon>Magnoliopsida</taxon>
        <taxon>Liliopsida</taxon>
        <taxon>Poales</taxon>
        <taxon>Poaceae</taxon>
        <taxon>PACMAD clade</taxon>
        <taxon>Chloridoideae</taxon>
        <taxon>Eragrostideae</taxon>
        <taxon>Eragrostidinae</taxon>
        <taxon>Eragrostis</taxon>
    </lineage>
</organism>